<dbReference type="EMBL" id="CP108195">
    <property type="protein sequence ID" value="WTS10267.1"/>
    <property type="molecule type" value="Genomic_DNA"/>
</dbReference>
<organism evidence="1">
    <name type="scientific">Streptomyces sp. NBC_00119</name>
    <dbReference type="NCBI Taxonomy" id="2975659"/>
    <lineage>
        <taxon>Bacteria</taxon>
        <taxon>Bacillati</taxon>
        <taxon>Actinomycetota</taxon>
        <taxon>Actinomycetes</taxon>
        <taxon>Kitasatosporales</taxon>
        <taxon>Streptomycetaceae</taxon>
        <taxon>Streptomyces</taxon>
    </lineage>
</organism>
<sequence>MSAAYAVEPSGLAEWCGAVVGVGWPQRAGDRVELLVPPNKVAGGPSGLLESAAADAAADEAGLDKAFPDLCQDGTAGEGPSPSRP</sequence>
<protein>
    <submittedName>
        <fullName evidence="1">Uncharacterized protein</fullName>
    </submittedName>
</protein>
<reference evidence="1" key="1">
    <citation type="submission" date="2022-10" db="EMBL/GenBank/DDBJ databases">
        <title>The complete genomes of actinobacterial strains from the NBC collection.</title>
        <authorList>
            <person name="Joergensen T.S."/>
            <person name="Alvarez Arevalo M."/>
            <person name="Sterndorff E.B."/>
            <person name="Faurdal D."/>
            <person name="Vuksanovic O."/>
            <person name="Mourched A.-S."/>
            <person name="Charusanti P."/>
            <person name="Shaw S."/>
            <person name="Blin K."/>
            <person name="Weber T."/>
        </authorList>
    </citation>
    <scope>NUCLEOTIDE SEQUENCE</scope>
    <source>
        <strain evidence="1">NBC_00119</strain>
    </source>
</reference>
<accession>A0AAU1U0J3</accession>
<evidence type="ECO:0000313" key="1">
    <source>
        <dbReference type="EMBL" id="WTS10267.1"/>
    </source>
</evidence>
<name>A0AAU1U0J3_9ACTN</name>
<proteinExistence type="predicted"/>
<dbReference type="AlphaFoldDB" id="A0AAU1U0J3"/>
<gene>
    <name evidence="1" type="ORF">OHU69_03750</name>
</gene>